<keyword evidence="4 10" id="KW-0808">Transferase</keyword>
<dbReference type="InterPro" id="IPR002052">
    <property type="entry name" value="DNA_methylase_N6_adenine_CS"/>
</dbReference>
<sequence length="701" mass="80526">MVDIKGKLPLFQANDINISKDVNLVWSIANTLRGAYRADKYRDVIIPMFVLARLEAALLPTKEKVLAQFQSNPSTPEKIFESLTGYKYYNTSKHTLKNLLNEPDAIKDNFLDYLDGYSKRVKDIIENLKFKEQVDTLASTGRLFTVVKKFSELDLSPSSIDSMRMGYMFEDIIRRFSENEEAGSHYTPREVIALMVNLLLMEADEELFVDNKEIKVLDMAAGTGGMLATAKSYIQQLNPKVNVRLFGQEYLAETYGIGKADMLIRQEESDYFVKTDTLKDSDPFHDKKMNFVIANPPFGQSWGGKDADDGVEQAVKADQALFESTEGREGRFVNTPTTGDAQLLFHLHALAKLEENGRAAIISNGSPLFSGGTTSGESQIRRYILENDLLEAIVALPGQFFYNTGIGIYIWLYNKDKSPERQGKVQFIDATNEFVPLRKSLGQKRRELSQDNIKDILQWYHDFEENDRVKIFDSKEFLYKEYLVMQPLQRRGEITEKSLDSVQSVQFFAKLFDEYKYQELLEMEPRTAKQDKELQKLEEGREKQEEILQALRQGLSEATYPNFETFTAVLKDLLSEVKLTPANLNALALAMSEMDKTAEVITTKKKDKLGEIADGIVYDKTTKDSEIVKLSEEVEAYFEREVYSHVPDAHYWWEENKLGAEIPFTRYFYQYQAPEKAEDLLKQFYDLEDQLQALLEELKHD</sequence>
<keyword evidence="5" id="KW-0949">S-adenosyl-L-methionine</keyword>
<reference evidence="10 11" key="1">
    <citation type="submission" date="2016-02" db="EMBL/GenBank/DDBJ databases">
        <authorList>
            <consortium name="Pathogen Informatics"/>
        </authorList>
    </citation>
    <scope>NUCLEOTIDE SEQUENCE [LARGE SCALE GENOMIC DNA]</scope>
    <source>
        <strain evidence="10 11">LSS48</strain>
    </source>
</reference>
<dbReference type="PROSITE" id="PS00092">
    <property type="entry name" value="N6_MTASE"/>
    <property type="match status" value="1"/>
</dbReference>
<feature type="domain" description="N6 adenine-specific DNA methyltransferase N-terminal" evidence="9">
    <location>
        <begin position="24"/>
        <end position="150"/>
    </location>
</feature>
<keyword evidence="6" id="KW-0680">Restriction system</keyword>
<dbReference type="InterPro" id="IPR051537">
    <property type="entry name" value="DNA_Adenine_Mtase"/>
</dbReference>
<dbReference type="Gene3D" id="3.40.50.150">
    <property type="entry name" value="Vaccinia Virus protein VP39"/>
    <property type="match status" value="1"/>
</dbReference>
<evidence type="ECO:0000313" key="10">
    <source>
        <dbReference type="EMBL" id="CYU84533.1"/>
    </source>
</evidence>
<evidence type="ECO:0000256" key="2">
    <source>
        <dbReference type="ARBA" id="ARBA00011900"/>
    </source>
</evidence>
<dbReference type="PANTHER" id="PTHR42933:SF3">
    <property type="entry name" value="TYPE I RESTRICTION ENZYME MJAVIII METHYLASE SUBUNIT"/>
    <property type="match status" value="1"/>
</dbReference>
<dbReference type="Gene3D" id="1.20.1260.30">
    <property type="match status" value="1"/>
</dbReference>
<dbReference type="InterPro" id="IPR022749">
    <property type="entry name" value="D12N6_MeTrfase_N"/>
</dbReference>
<keyword evidence="3 10" id="KW-0489">Methyltransferase</keyword>
<evidence type="ECO:0000259" key="8">
    <source>
        <dbReference type="Pfam" id="PF02384"/>
    </source>
</evidence>
<dbReference type="GO" id="GO:0032259">
    <property type="term" value="P:methylation"/>
    <property type="evidence" value="ECO:0007669"/>
    <property type="project" value="UniProtKB-KW"/>
</dbReference>
<dbReference type="SUPFAM" id="SSF53335">
    <property type="entry name" value="S-adenosyl-L-methionine-dependent methyltransferases"/>
    <property type="match status" value="1"/>
</dbReference>
<accession>A0A0Z8FQ67</accession>
<feature type="domain" description="DNA methylase adenine-specific" evidence="8">
    <location>
        <begin position="165"/>
        <end position="468"/>
    </location>
</feature>
<comment type="catalytic activity">
    <reaction evidence="7">
        <text>a 2'-deoxyadenosine in DNA + S-adenosyl-L-methionine = an N(6)-methyl-2'-deoxyadenosine in DNA + S-adenosyl-L-homocysteine + H(+)</text>
        <dbReference type="Rhea" id="RHEA:15197"/>
        <dbReference type="Rhea" id="RHEA-COMP:12418"/>
        <dbReference type="Rhea" id="RHEA-COMP:12419"/>
        <dbReference type="ChEBI" id="CHEBI:15378"/>
        <dbReference type="ChEBI" id="CHEBI:57856"/>
        <dbReference type="ChEBI" id="CHEBI:59789"/>
        <dbReference type="ChEBI" id="CHEBI:90615"/>
        <dbReference type="ChEBI" id="CHEBI:90616"/>
        <dbReference type="EC" id="2.1.1.72"/>
    </reaction>
</comment>
<dbReference type="GO" id="GO:0003677">
    <property type="term" value="F:DNA binding"/>
    <property type="evidence" value="ECO:0007669"/>
    <property type="project" value="InterPro"/>
</dbReference>
<dbReference type="RefSeq" id="WP_044765730.1">
    <property type="nucleotide sequence ID" value="NZ_CEHU01000093.1"/>
</dbReference>
<evidence type="ECO:0000313" key="11">
    <source>
        <dbReference type="Proteomes" id="UP000073485"/>
    </source>
</evidence>
<dbReference type="Pfam" id="PF12161">
    <property type="entry name" value="HsdM_N"/>
    <property type="match status" value="1"/>
</dbReference>
<dbReference type="Pfam" id="PF02384">
    <property type="entry name" value="N6_Mtase"/>
    <property type="match status" value="1"/>
</dbReference>
<name>A0A0Z8FQ67_STRSU</name>
<evidence type="ECO:0000256" key="7">
    <source>
        <dbReference type="ARBA" id="ARBA00047942"/>
    </source>
</evidence>
<dbReference type="GO" id="GO:0009007">
    <property type="term" value="F:site-specific DNA-methyltransferase (adenine-specific) activity"/>
    <property type="evidence" value="ECO:0007669"/>
    <property type="project" value="UniProtKB-EC"/>
</dbReference>
<evidence type="ECO:0000259" key="9">
    <source>
        <dbReference type="Pfam" id="PF12161"/>
    </source>
</evidence>
<proteinExistence type="inferred from homology"/>
<organism evidence="10 11">
    <name type="scientific">Streptococcus suis</name>
    <dbReference type="NCBI Taxonomy" id="1307"/>
    <lineage>
        <taxon>Bacteria</taxon>
        <taxon>Bacillati</taxon>
        <taxon>Bacillota</taxon>
        <taxon>Bacilli</taxon>
        <taxon>Lactobacillales</taxon>
        <taxon>Streptococcaceae</taxon>
        <taxon>Streptococcus</taxon>
    </lineage>
</organism>
<dbReference type="AlphaFoldDB" id="A0A0Z8FQ67"/>
<dbReference type="PANTHER" id="PTHR42933">
    <property type="entry name" value="SLR6095 PROTEIN"/>
    <property type="match status" value="1"/>
</dbReference>
<dbReference type="GO" id="GO:0009307">
    <property type="term" value="P:DNA restriction-modification system"/>
    <property type="evidence" value="ECO:0007669"/>
    <property type="project" value="UniProtKB-KW"/>
</dbReference>
<dbReference type="Proteomes" id="UP000073485">
    <property type="component" value="Unassembled WGS sequence"/>
</dbReference>
<evidence type="ECO:0000256" key="4">
    <source>
        <dbReference type="ARBA" id="ARBA00022679"/>
    </source>
</evidence>
<dbReference type="InterPro" id="IPR003356">
    <property type="entry name" value="DNA_methylase_A-5"/>
</dbReference>
<dbReference type="EC" id="2.1.1.72" evidence="2"/>
<evidence type="ECO:0000256" key="5">
    <source>
        <dbReference type="ARBA" id="ARBA00022691"/>
    </source>
</evidence>
<dbReference type="InterPro" id="IPR038333">
    <property type="entry name" value="T1MK-like_N_sf"/>
</dbReference>
<evidence type="ECO:0000256" key="3">
    <source>
        <dbReference type="ARBA" id="ARBA00022603"/>
    </source>
</evidence>
<evidence type="ECO:0000256" key="6">
    <source>
        <dbReference type="ARBA" id="ARBA00022747"/>
    </source>
</evidence>
<protein>
    <recommendedName>
        <fullName evidence="2">site-specific DNA-methyltransferase (adenine-specific)</fullName>
        <ecNumber evidence="2">2.1.1.72</ecNumber>
    </recommendedName>
</protein>
<dbReference type="InterPro" id="IPR029063">
    <property type="entry name" value="SAM-dependent_MTases_sf"/>
</dbReference>
<comment type="similarity">
    <text evidence="1">Belongs to the N(4)/N(6)-methyltransferase family.</text>
</comment>
<evidence type="ECO:0000256" key="1">
    <source>
        <dbReference type="ARBA" id="ARBA00006594"/>
    </source>
</evidence>
<dbReference type="GO" id="GO:0008170">
    <property type="term" value="F:N-methyltransferase activity"/>
    <property type="evidence" value="ECO:0007669"/>
    <property type="project" value="InterPro"/>
</dbReference>
<gene>
    <name evidence="10" type="ORF">ERS132410_01205</name>
</gene>
<dbReference type="PRINTS" id="PR00507">
    <property type="entry name" value="N12N6MTFRASE"/>
</dbReference>
<dbReference type="EMBL" id="FIGO01000006">
    <property type="protein sequence ID" value="CYU84533.1"/>
    <property type="molecule type" value="Genomic_DNA"/>
</dbReference>